<name>A0A5P2FVP5_9BACT</name>
<evidence type="ECO:0000313" key="2">
    <source>
        <dbReference type="Proteomes" id="UP000292424"/>
    </source>
</evidence>
<protein>
    <submittedName>
        <fullName evidence="1">Uncharacterized protein</fullName>
    </submittedName>
</protein>
<evidence type="ECO:0000313" key="1">
    <source>
        <dbReference type="EMBL" id="QES87215.1"/>
    </source>
</evidence>
<dbReference type="KEGG" id="arac:E0W69_000570"/>
<dbReference type="Proteomes" id="UP000292424">
    <property type="component" value="Chromosome"/>
</dbReference>
<keyword evidence="2" id="KW-1185">Reference proteome</keyword>
<sequence>METKTTNFLTEQSKALINNLIYTLQSLKDEQITQSDAVIVAKQLNNLVNELNASLYSKENVAAGSRISVLFPHAYPSVQEKIAINFLNSNIVSDTENTKNIVEDKLDETVIDDANEVEKTPEIIAEEEKQITPEVKEGAEETPDVIVIAPPSEIEEAPMPKMDSVVVELPKEEPITPEIVEENSVTTAKEEIIKEEKEPESGNYFSLWETFTSNDVPTLLHQDGVEPEKKEGTSFAQNSSEELNPIKDLKKSISINDRYLFINELFRGDESTYERSIKTINGFNIYQEANFWIERELKVKLGWNEKDPTVRDFMQLVKRRFL</sequence>
<organism evidence="1 2">
    <name type="scientific">Rhizosphaericola mali</name>
    <dbReference type="NCBI Taxonomy" id="2545455"/>
    <lineage>
        <taxon>Bacteria</taxon>
        <taxon>Pseudomonadati</taxon>
        <taxon>Bacteroidota</taxon>
        <taxon>Chitinophagia</taxon>
        <taxon>Chitinophagales</taxon>
        <taxon>Chitinophagaceae</taxon>
        <taxon>Rhizosphaericola</taxon>
    </lineage>
</organism>
<gene>
    <name evidence="1" type="ORF">E0W69_000570</name>
</gene>
<proteinExistence type="predicted"/>
<dbReference type="OrthoDB" id="1100725at2"/>
<reference evidence="1 2" key="1">
    <citation type="submission" date="2019-09" db="EMBL/GenBank/DDBJ databases">
        <title>Complete genome sequence of Arachidicoccus sp. B3-10 isolated from apple orchard soil.</title>
        <authorList>
            <person name="Kim H.S."/>
            <person name="Han K.-I."/>
            <person name="Suh M.K."/>
            <person name="Lee K.C."/>
            <person name="Eom M.K."/>
            <person name="Kim J.-S."/>
            <person name="Kang S.W."/>
            <person name="Sin Y."/>
            <person name="Lee J.-S."/>
        </authorList>
    </citation>
    <scope>NUCLEOTIDE SEQUENCE [LARGE SCALE GENOMIC DNA]</scope>
    <source>
        <strain evidence="1 2">B3-10</strain>
    </source>
</reference>
<accession>A0A5P2FVP5</accession>
<dbReference type="AlphaFoldDB" id="A0A5P2FVP5"/>
<dbReference type="RefSeq" id="WP_131328093.1">
    <property type="nucleotide sequence ID" value="NZ_CP044016.1"/>
</dbReference>
<dbReference type="EMBL" id="CP044016">
    <property type="protein sequence ID" value="QES87215.1"/>
    <property type="molecule type" value="Genomic_DNA"/>
</dbReference>